<gene>
    <name evidence="1" type="ORF">P691DRAFT_782509</name>
</gene>
<protein>
    <submittedName>
        <fullName evidence="1">Uncharacterized protein</fullName>
    </submittedName>
</protein>
<proteinExistence type="predicted"/>
<dbReference type="Proteomes" id="UP000807342">
    <property type="component" value="Unassembled WGS sequence"/>
</dbReference>
<evidence type="ECO:0000313" key="1">
    <source>
        <dbReference type="EMBL" id="KAF9440388.1"/>
    </source>
</evidence>
<accession>A0A9P5WWM7</accession>
<comment type="caution">
    <text evidence="1">The sequence shown here is derived from an EMBL/GenBank/DDBJ whole genome shotgun (WGS) entry which is preliminary data.</text>
</comment>
<keyword evidence="2" id="KW-1185">Reference proteome</keyword>
<sequence length="483" mass="56189">MYSDVPLIWVIASRPEPYITATFSQPIIASCSIQQEIMIDSDETCADIERYLRDELKKIRTKYPALRIVAEWPKEHDFLKLSAASDGLFAFASTAVRFIDDPAYGNPIVRLKQHLNVINDIPPIPSLEGHAHPMATLDALYSRILSQVPNDCLHETRRLLLLVLSGYSALPFICNWLGMTLDDIYGVLHHLHSILNIPSPETAHSGSLTPLHKLFRDYLQDFGRLGVFTDFECQGTELHIECMQRIFNEVSDKHEHNLSAPTSCISPSWDYHMSQGYDDRQNWIQRQQDDLYACAMFTFWAHFTKGEAVPIHYWKLFDMRFRCEYGWDNMWDVVQTVFGKKCRFELLQHGVLREIPIGTLDTSLSVEGTRYSEVWYRYKRLAVEDPPSDCTPADNSPLQDRWRPDDRHNEHQIWEGEPKVEFTQYVLQQGQMRSPDHPVIAYIDITNFGWILYEYTDPADERAQWEFIIPYQFPSQFPEETGI</sequence>
<dbReference type="OrthoDB" id="538223at2759"/>
<name>A0A9P5WWM7_9AGAR</name>
<evidence type="ECO:0000313" key="2">
    <source>
        <dbReference type="Proteomes" id="UP000807342"/>
    </source>
</evidence>
<organism evidence="1 2">
    <name type="scientific">Macrolepiota fuliginosa MF-IS2</name>
    <dbReference type="NCBI Taxonomy" id="1400762"/>
    <lineage>
        <taxon>Eukaryota</taxon>
        <taxon>Fungi</taxon>
        <taxon>Dikarya</taxon>
        <taxon>Basidiomycota</taxon>
        <taxon>Agaricomycotina</taxon>
        <taxon>Agaricomycetes</taxon>
        <taxon>Agaricomycetidae</taxon>
        <taxon>Agaricales</taxon>
        <taxon>Agaricineae</taxon>
        <taxon>Agaricaceae</taxon>
        <taxon>Macrolepiota</taxon>
    </lineage>
</organism>
<dbReference type="EMBL" id="MU152571">
    <property type="protein sequence ID" value="KAF9440388.1"/>
    <property type="molecule type" value="Genomic_DNA"/>
</dbReference>
<reference evidence="1" key="1">
    <citation type="submission" date="2020-11" db="EMBL/GenBank/DDBJ databases">
        <authorList>
            <consortium name="DOE Joint Genome Institute"/>
            <person name="Ahrendt S."/>
            <person name="Riley R."/>
            <person name="Andreopoulos W."/>
            <person name="Labutti K."/>
            <person name="Pangilinan J."/>
            <person name="Ruiz-Duenas F.J."/>
            <person name="Barrasa J.M."/>
            <person name="Sanchez-Garcia M."/>
            <person name="Camarero S."/>
            <person name="Miyauchi S."/>
            <person name="Serrano A."/>
            <person name="Linde D."/>
            <person name="Babiker R."/>
            <person name="Drula E."/>
            <person name="Ayuso-Fernandez I."/>
            <person name="Pacheco R."/>
            <person name="Padilla G."/>
            <person name="Ferreira P."/>
            <person name="Barriuso J."/>
            <person name="Kellner H."/>
            <person name="Castanera R."/>
            <person name="Alfaro M."/>
            <person name="Ramirez L."/>
            <person name="Pisabarro A.G."/>
            <person name="Kuo A."/>
            <person name="Tritt A."/>
            <person name="Lipzen A."/>
            <person name="He G."/>
            <person name="Yan M."/>
            <person name="Ng V."/>
            <person name="Cullen D."/>
            <person name="Martin F."/>
            <person name="Rosso M.-N."/>
            <person name="Henrissat B."/>
            <person name="Hibbett D."/>
            <person name="Martinez A.T."/>
            <person name="Grigoriev I.V."/>
        </authorList>
    </citation>
    <scope>NUCLEOTIDE SEQUENCE</scope>
    <source>
        <strain evidence="1">MF-IS2</strain>
    </source>
</reference>
<dbReference type="AlphaFoldDB" id="A0A9P5WWM7"/>